<dbReference type="PROSITE" id="PS52016">
    <property type="entry name" value="TONB_DEPENDENT_REC_3"/>
    <property type="match status" value="1"/>
</dbReference>
<evidence type="ECO:0000256" key="1">
    <source>
        <dbReference type="ARBA" id="ARBA00004571"/>
    </source>
</evidence>
<dbReference type="GO" id="GO:0044718">
    <property type="term" value="P:siderophore transmembrane transport"/>
    <property type="evidence" value="ECO:0007669"/>
    <property type="project" value="TreeGrafter"/>
</dbReference>
<dbReference type="GO" id="GO:0009279">
    <property type="term" value="C:cell outer membrane"/>
    <property type="evidence" value="ECO:0007669"/>
    <property type="project" value="UniProtKB-SubCell"/>
</dbReference>
<dbReference type="InterPro" id="IPR036942">
    <property type="entry name" value="Beta-barrel_TonB_sf"/>
</dbReference>
<protein>
    <recommendedName>
        <fullName evidence="12">TonB-dependent receptor plug domain-containing protein</fullName>
    </recommendedName>
</protein>
<organism evidence="11">
    <name type="scientific">marine metagenome</name>
    <dbReference type="NCBI Taxonomy" id="408172"/>
    <lineage>
        <taxon>unclassified sequences</taxon>
        <taxon>metagenomes</taxon>
        <taxon>ecological metagenomes</taxon>
    </lineage>
</organism>
<dbReference type="AlphaFoldDB" id="A0A381RP75"/>
<dbReference type="Gene3D" id="2.170.130.10">
    <property type="entry name" value="TonB-dependent receptor, plug domain"/>
    <property type="match status" value="1"/>
</dbReference>
<comment type="subcellular location">
    <subcellularLocation>
        <location evidence="1">Cell outer membrane</location>
        <topology evidence="1">Multi-pass membrane protein</topology>
    </subcellularLocation>
</comment>
<keyword evidence="7" id="KW-0675">Receptor</keyword>
<evidence type="ECO:0000259" key="9">
    <source>
        <dbReference type="Pfam" id="PF00593"/>
    </source>
</evidence>
<evidence type="ECO:0000256" key="6">
    <source>
        <dbReference type="ARBA" id="ARBA00023136"/>
    </source>
</evidence>
<evidence type="ECO:0000256" key="4">
    <source>
        <dbReference type="ARBA" id="ARBA00022729"/>
    </source>
</evidence>
<gene>
    <name evidence="11" type="ORF">METZ01_LOCUS45918</name>
</gene>
<evidence type="ECO:0000256" key="5">
    <source>
        <dbReference type="ARBA" id="ARBA00023077"/>
    </source>
</evidence>
<dbReference type="InterPro" id="IPR037066">
    <property type="entry name" value="Plug_dom_sf"/>
</dbReference>
<feature type="domain" description="TonB-dependent receptor plug" evidence="10">
    <location>
        <begin position="47"/>
        <end position="148"/>
    </location>
</feature>
<dbReference type="SUPFAM" id="SSF56935">
    <property type="entry name" value="Porins"/>
    <property type="match status" value="1"/>
</dbReference>
<proteinExistence type="predicted"/>
<dbReference type="InterPro" id="IPR000531">
    <property type="entry name" value="Beta-barrel_TonB"/>
</dbReference>
<keyword evidence="4" id="KW-0732">Signal</keyword>
<evidence type="ECO:0000256" key="8">
    <source>
        <dbReference type="ARBA" id="ARBA00023237"/>
    </source>
</evidence>
<evidence type="ECO:0000313" key="11">
    <source>
        <dbReference type="EMBL" id="SUZ93064.1"/>
    </source>
</evidence>
<dbReference type="GO" id="GO:0015344">
    <property type="term" value="F:siderophore uptake transmembrane transporter activity"/>
    <property type="evidence" value="ECO:0007669"/>
    <property type="project" value="TreeGrafter"/>
</dbReference>
<name>A0A381RP75_9ZZZZ</name>
<accession>A0A381RP75</accession>
<keyword evidence="6" id="KW-0472">Membrane</keyword>
<reference evidence="11" key="1">
    <citation type="submission" date="2018-05" db="EMBL/GenBank/DDBJ databases">
        <authorList>
            <person name="Lanie J.A."/>
            <person name="Ng W.-L."/>
            <person name="Kazmierczak K.M."/>
            <person name="Andrzejewski T.M."/>
            <person name="Davidsen T.M."/>
            <person name="Wayne K.J."/>
            <person name="Tettelin H."/>
            <person name="Glass J.I."/>
            <person name="Rusch D."/>
            <person name="Podicherti R."/>
            <person name="Tsui H.-C.T."/>
            <person name="Winkler M.E."/>
        </authorList>
    </citation>
    <scope>NUCLEOTIDE SEQUENCE</scope>
</reference>
<dbReference type="PANTHER" id="PTHR30069:SF29">
    <property type="entry name" value="HEMOGLOBIN AND HEMOGLOBIN-HAPTOGLOBIN-BINDING PROTEIN 1-RELATED"/>
    <property type="match status" value="1"/>
</dbReference>
<dbReference type="Gene3D" id="2.40.170.20">
    <property type="entry name" value="TonB-dependent receptor, beta-barrel domain"/>
    <property type="match status" value="1"/>
</dbReference>
<keyword evidence="8" id="KW-0998">Cell outer membrane</keyword>
<dbReference type="PANTHER" id="PTHR30069">
    <property type="entry name" value="TONB-DEPENDENT OUTER MEMBRANE RECEPTOR"/>
    <property type="match status" value="1"/>
</dbReference>
<feature type="domain" description="TonB-dependent receptor-like beta-barrel" evidence="9">
    <location>
        <begin position="267"/>
        <end position="644"/>
    </location>
</feature>
<dbReference type="EMBL" id="UINC01002115">
    <property type="protein sequence ID" value="SUZ93064.1"/>
    <property type="molecule type" value="Genomic_DNA"/>
</dbReference>
<evidence type="ECO:0008006" key="12">
    <source>
        <dbReference type="Google" id="ProtNLM"/>
    </source>
</evidence>
<keyword evidence="5" id="KW-0798">TonB box</keyword>
<evidence type="ECO:0000256" key="3">
    <source>
        <dbReference type="ARBA" id="ARBA00022692"/>
    </source>
</evidence>
<evidence type="ECO:0000256" key="7">
    <source>
        <dbReference type="ARBA" id="ARBA00023170"/>
    </source>
</evidence>
<dbReference type="Pfam" id="PF00593">
    <property type="entry name" value="TonB_dep_Rec_b-barrel"/>
    <property type="match status" value="1"/>
</dbReference>
<evidence type="ECO:0000259" key="10">
    <source>
        <dbReference type="Pfam" id="PF07715"/>
    </source>
</evidence>
<keyword evidence="2" id="KW-0813">Transport</keyword>
<evidence type="ECO:0000256" key="2">
    <source>
        <dbReference type="ARBA" id="ARBA00022448"/>
    </source>
</evidence>
<dbReference type="InterPro" id="IPR039426">
    <property type="entry name" value="TonB-dep_rcpt-like"/>
</dbReference>
<dbReference type="InterPro" id="IPR012910">
    <property type="entry name" value="Plug_dom"/>
</dbReference>
<dbReference type="Pfam" id="PF07715">
    <property type="entry name" value="Plug"/>
    <property type="match status" value="1"/>
</dbReference>
<keyword evidence="3" id="KW-0812">Transmembrane</keyword>
<sequence>MKMRIYLLNFLFFLSLLSFGQSDDETNLEEVTINYNKKSSKASFLSSQNITILSSDELLKAACCNLSESFETTPSIDVNFSDAISGTKQIKMLGLSSPNILISIENIPSIRGALQSHGLNYIPGTWIESIQITKGPGSVVNGFESITGQINAELRKPSNDSKLFVNLYASEMERYELNTHYSTKLSNNWNYGLYLHGNTKDSSDDRNNDGFRDAPTGGQINIYNRFQYTNAIKGLVSFIDFNFVNDKRVFGQNEYIDDPSLVELPYPYWGGSTNSTNFKGNFKMGYVNPNIPYQSLGFQFSYSHFSEGSDIGFSVHDVEQKSIYSNLVYNSIINDTRHKIKTGVSFSYDNYDEFVNNMRIQNFDLDRKEYSYGGFFEYSYDNLDKINLSAGIRYDNHNVIGEFITPRLHLNYLIFPKTSLKISAGKGTRMANIFSENHKLFYSSRIIFFGNSPFIDNVWNQLNYFDLKPESAWNYGASLINSFRLFNNNAQLILDYYFTDFENQVVVDWETPSAILFYNLPGKSFARSFQAQLSYELTSNINILSAYKISDVKTDYFSGRLYKPLNPKNRFFLNLAYQSNRKSNGSLWKYDFTYNWIGEQRFPSTQNNPIEYRMDEFTPDINLINTQLTKVFNKSFEAYLGIENATNYKQMNPIIANDDPFGQYFDSTFVYGPIFGRMYYLGLRYRIN</sequence>